<accession>A0A5T1TXH4</accession>
<dbReference type="EMBL" id="AACPZY010000017">
    <property type="protein sequence ID" value="EAL6463054.1"/>
    <property type="molecule type" value="Genomic_DNA"/>
</dbReference>
<dbReference type="AlphaFoldDB" id="A0A5T1TXH4"/>
<organism evidence="1">
    <name type="scientific">Campylobacter coli</name>
    <dbReference type="NCBI Taxonomy" id="195"/>
    <lineage>
        <taxon>Bacteria</taxon>
        <taxon>Pseudomonadati</taxon>
        <taxon>Campylobacterota</taxon>
        <taxon>Epsilonproteobacteria</taxon>
        <taxon>Campylobacterales</taxon>
        <taxon>Campylobacteraceae</taxon>
        <taxon>Campylobacter</taxon>
    </lineage>
</organism>
<sequence length="61" mass="7062">MIPMIKGEKADYSRSLFKIKGVSIYYKENNAFVDVLKGVYPDYIVQKILNLHLKKKLNKSA</sequence>
<gene>
    <name evidence="1" type="ORF">DST41_05185</name>
</gene>
<name>A0A5T1TXH4_CAMCO</name>
<protein>
    <submittedName>
        <fullName evidence="1">Uncharacterized protein</fullName>
    </submittedName>
</protein>
<comment type="caution">
    <text evidence="1">The sequence shown here is derived from an EMBL/GenBank/DDBJ whole genome shotgun (WGS) entry which is preliminary data.</text>
</comment>
<evidence type="ECO:0000313" key="1">
    <source>
        <dbReference type="EMBL" id="EAL6463054.1"/>
    </source>
</evidence>
<proteinExistence type="predicted"/>
<reference evidence="1" key="1">
    <citation type="submission" date="2018-07" db="EMBL/GenBank/DDBJ databases">
        <authorList>
            <consortium name="NARMS: The National Antimicrobial Resistance Monitoring System"/>
        </authorList>
    </citation>
    <scope>NUCLEOTIDE SEQUENCE</scope>
    <source>
        <strain evidence="1">CVM N17C008</strain>
    </source>
</reference>